<protein>
    <submittedName>
        <fullName evidence="7">Transcriptional regulator, LysR family</fullName>
    </submittedName>
</protein>
<dbReference type="Proteomes" id="UP000035760">
    <property type="component" value="Unassembled WGS sequence"/>
</dbReference>
<dbReference type="RefSeq" id="WP_048672677.1">
    <property type="nucleotide sequence ID" value="NZ_CBTJ020000037.1"/>
</dbReference>
<evidence type="ECO:0000259" key="6">
    <source>
        <dbReference type="PROSITE" id="PS50931"/>
    </source>
</evidence>
<dbReference type="STRING" id="1400863.BN873_300079"/>
<reference evidence="7" key="2">
    <citation type="submission" date="2014-03" db="EMBL/GenBank/DDBJ databases">
        <title>Candidatus Competibacter-lineage genomes retrieved from metagenomes reveal functional metabolic diversity.</title>
        <authorList>
            <person name="McIlroy S.J."/>
            <person name="Albertsen M."/>
            <person name="Andresen E.K."/>
            <person name="Saunders A.M."/>
            <person name="Kristiansen R."/>
            <person name="Stokholm-Bjerregaard M."/>
            <person name="Nielsen K.L."/>
            <person name="Nielsen P.H."/>
        </authorList>
    </citation>
    <scope>NUCLEOTIDE SEQUENCE</scope>
    <source>
        <strain evidence="7">Run_A_D11</strain>
    </source>
</reference>
<dbReference type="Gene3D" id="3.40.190.10">
    <property type="entry name" value="Periplasmic binding protein-like II"/>
    <property type="match status" value="2"/>
</dbReference>
<dbReference type="InterPro" id="IPR005119">
    <property type="entry name" value="LysR_subst-bd"/>
</dbReference>
<evidence type="ECO:0000256" key="2">
    <source>
        <dbReference type="ARBA" id="ARBA00023015"/>
    </source>
</evidence>
<evidence type="ECO:0000256" key="1">
    <source>
        <dbReference type="ARBA" id="ARBA00009437"/>
    </source>
</evidence>
<keyword evidence="2" id="KW-0805">Transcription regulation</keyword>
<dbReference type="PRINTS" id="PR00039">
    <property type="entry name" value="HTHLYSR"/>
</dbReference>
<accession>W6MD39</accession>
<dbReference type="Pfam" id="PF03466">
    <property type="entry name" value="LysR_substrate"/>
    <property type="match status" value="1"/>
</dbReference>
<dbReference type="EMBL" id="CBTJ020000037">
    <property type="protein sequence ID" value="CDI02458.1"/>
    <property type="molecule type" value="Genomic_DNA"/>
</dbReference>
<comment type="caution">
    <text evidence="7">The sequence shown here is derived from an EMBL/GenBank/DDBJ whole genome shotgun (WGS) entry which is preliminary data.</text>
</comment>
<dbReference type="InterPro" id="IPR000847">
    <property type="entry name" value="LysR_HTH_N"/>
</dbReference>
<feature type="domain" description="HTH lysR-type" evidence="6">
    <location>
        <begin position="1"/>
        <end position="58"/>
    </location>
</feature>
<keyword evidence="8" id="KW-1185">Reference proteome</keyword>
<dbReference type="PANTHER" id="PTHR30346">
    <property type="entry name" value="TRANSCRIPTIONAL DUAL REGULATOR HCAR-RELATED"/>
    <property type="match status" value="1"/>
</dbReference>
<proteinExistence type="inferred from homology"/>
<keyword evidence="5" id="KW-0804">Transcription</keyword>
<dbReference type="GO" id="GO:0003700">
    <property type="term" value="F:DNA-binding transcription factor activity"/>
    <property type="evidence" value="ECO:0007669"/>
    <property type="project" value="InterPro"/>
</dbReference>
<dbReference type="SUPFAM" id="SSF46785">
    <property type="entry name" value="Winged helix' DNA-binding domain"/>
    <property type="match status" value="1"/>
</dbReference>
<comment type="similarity">
    <text evidence="1">Belongs to the LysR transcriptional regulatory family.</text>
</comment>
<dbReference type="OrthoDB" id="5297026at2"/>
<evidence type="ECO:0000313" key="7">
    <source>
        <dbReference type="EMBL" id="CDI02458.1"/>
    </source>
</evidence>
<dbReference type="GO" id="GO:0032993">
    <property type="term" value="C:protein-DNA complex"/>
    <property type="evidence" value="ECO:0007669"/>
    <property type="project" value="TreeGrafter"/>
</dbReference>
<organism evidence="7 8">
    <name type="scientific">Candidatus Competibacter denitrificans Run_A_D11</name>
    <dbReference type="NCBI Taxonomy" id="1400863"/>
    <lineage>
        <taxon>Bacteria</taxon>
        <taxon>Pseudomonadati</taxon>
        <taxon>Pseudomonadota</taxon>
        <taxon>Gammaproteobacteria</taxon>
        <taxon>Candidatus Competibacteraceae</taxon>
        <taxon>Candidatus Competibacter</taxon>
    </lineage>
</organism>
<dbReference type="SUPFAM" id="SSF53850">
    <property type="entry name" value="Periplasmic binding protein-like II"/>
    <property type="match status" value="1"/>
</dbReference>
<reference evidence="7" key="1">
    <citation type="submission" date="2013-07" db="EMBL/GenBank/DDBJ databases">
        <authorList>
            <person name="McIlroy S."/>
        </authorList>
    </citation>
    <scope>NUCLEOTIDE SEQUENCE [LARGE SCALE GENOMIC DNA]</scope>
    <source>
        <strain evidence="7">Run_A_D11</strain>
    </source>
</reference>
<dbReference type="Gene3D" id="1.10.10.10">
    <property type="entry name" value="Winged helix-like DNA-binding domain superfamily/Winged helix DNA-binding domain"/>
    <property type="match status" value="1"/>
</dbReference>
<name>W6MD39_9GAMM</name>
<dbReference type="InterPro" id="IPR036390">
    <property type="entry name" value="WH_DNA-bd_sf"/>
</dbReference>
<keyword evidence="3" id="KW-0238">DNA-binding</keyword>
<evidence type="ECO:0000256" key="5">
    <source>
        <dbReference type="ARBA" id="ARBA00023163"/>
    </source>
</evidence>
<gene>
    <name evidence="7" type="ORF">BN873_300079</name>
</gene>
<evidence type="ECO:0000256" key="3">
    <source>
        <dbReference type="ARBA" id="ARBA00023125"/>
    </source>
</evidence>
<dbReference type="FunFam" id="1.10.10.10:FF:000001">
    <property type="entry name" value="LysR family transcriptional regulator"/>
    <property type="match status" value="1"/>
</dbReference>
<dbReference type="GO" id="GO:0003677">
    <property type="term" value="F:DNA binding"/>
    <property type="evidence" value="ECO:0007669"/>
    <property type="project" value="UniProtKB-KW"/>
</dbReference>
<dbReference type="PANTHER" id="PTHR30346:SF26">
    <property type="entry name" value="HYDROGEN PEROXIDE-INDUCIBLE GENES ACTIVATOR"/>
    <property type="match status" value="1"/>
</dbReference>
<dbReference type="Pfam" id="PF00126">
    <property type="entry name" value="HTH_1"/>
    <property type="match status" value="1"/>
</dbReference>
<dbReference type="CDD" id="cd08411">
    <property type="entry name" value="PBP2_OxyR"/>
    <property type="match status" value="1"/>
</dbReference>
<dbReference type="InterPro" id="IPR036388">
    <property type="entry name" value="WH-like_DNA-bd_sf"/>
</dbReference>
<dbReference type="AlphaFoldDB" id="W6MD39"/>
<keyword evidence="4" id="KW-0010">Activator</keyword>
<evidence type="ECO:0000256" key="4">
    <source>
        <dbReference type="ARBA" id="ARBA00023159"/>
    </source>
</evidence>
<dbReference type="PROSITE" id="PS50931">
    <property type="entry name" value="HTH_LYSR"/>
    <property type="match status" value="1"/>
</dbReference>
<sequence>MTLNELRYIVAVARERHFGRAADACHISQPTLSVAVRKLEDELGVTLFERTPGEITPTPVGWRIVEQAQRVLEEAATVKQLASQGQDELAGMLRLGVIYTIGPYLLPHLIPRLRRRAPHMPLQIEENYTAVLNERLKDGELDVLILSLPFEGLGICTKSVYIEPFVVLVPTGHPLEQVEWVDAETLARQDLLLLGPGHCFRDQVLRFCPDCNRLSVGSDNMQRTLEGSSLETIRLMVATGMGITVLPYTSVSGYAQVSDLLSVRPFSDPRPTRIVALAWRKSFPRHRVIDLLTEAIRACPLGEAIHLLE</sequence>
<evidence type="ECO:0000313" key="8">
    <source>
        <dbReference type="Proteomes" id="UP000035760"/>
    </source>
</evidence>